<dbReference type="OrthoDB" id="5201563at2759"/>
<dbReference type="RefSeq" id="XP_018270833.1">
    <property type="nucleotide sequence ID" value="XM_018416978.1"/>
</dbReference>
<sequence length="137" mass="14884">MPPAITSVETTNAAVGASNVAGVLRLRGDDLVRQHSAAQQEPAAAPHSQGRRPDREYREPFDGPNPESWPEGRGVPHYRPLRTNEAATRPLGATTDQRVFVTLMMSGVFVLGRVHGIWASTVGRVANVWEYPVGGQF</sequence>
<accession>A0A194S2N2</accession>
<protein>
    <submittedName>
        <fullName evidence="2">Uncharacterized protein</fullName>
    </submittedName>
</protein>
<name>A0A194S2N2_RHOGW</name>
<organism evidence="2 3">
    <name type="scientific">Rhodotorula graminis (strain WP1)</name>
    <dbReference type="NCBI Taxonomy" id="578459"/>
    <lineage>
        <taxon>Eukaryota</taxon>
        <taxon>Fungi</taxon>
        <taxon>Dikarya</taxon>
        <taxon>Basidiomycota</taxon>
        <taxon>Pucciniomycotina</taxon>
        <taxon>Microbotryomycetes</taxon>
        <taxon>Sporidiobolales</taxon>
        <taxon>Sporidiobolaceae</taxon>
        <taxon>Rhodotorula</taxon>
    </lineage>
</organism>
<dbReference type="GeneID" id="28977426"/>
<dbReference type="Proteomes" id="UP000053890">
    <property type="component" value="Unassembled WGS sequence"/>
</dbReference>
<reference evidence="2 3" key="1">
    <citation type="journal article" date="2015" name="Front. Microbiol.">
        <title>Genome sequence of the plant growth promoting endophytic yeast Rhodotorula graminis WP1.</title>
        <authorList>
            <person name="Firrincieli A."/>
            <person name="Otillar R."/>
            <person name="Salamov A."/>
            <person name="Schmutz J."/>
            <person name="Khan Z."/>
            <person name="Redman R.S."/>
            <person name="Fleck N.D."/>
            <person name="Lindquist E."/>
            <person name="Grigoriev I.V."/>
            <person name="Doty S.L."/>
        </authorList>
    </citation>
    <scope>NUCLEOTIDE SEQUENCE [LARGE SCALE GENOMIC DNA]</scope>
    <source>
        <strain evidence="2 3">WP1</strain>
    </source>
</reference>
<dbReference type="OMA" id="VANVWEY"/>
<keyword evidence="3" id="KW-1185">Reference proteome</keyword>
<dbReference type="AlphaFoldDB" id="A0A194S2N2"/>
<evidence type="ECO:0000313" key="3">
    <source>
        <dbReference type="Proteomes" id="UP000053890"/>
    </source>
</evidence>
<evidence type="ECO:0000256" key="1">
    <source>
        <dbReference type="SAM" id="MobiDB-lite"/>
    </source>
</evidence>
<feature type="compositionally biased region" description="Basic and acidic residues" evidence="1">
    <location>
        <begin position="51"/>
        <end position="61"/>
    </location>
</feature>
<proteinExistence type="predicted"/>
<dbReference type="EMBL" id="KQ474079">
    <property type="protein sequence ID" value="KPV74784.1"/>
    <property type="molecule type" value="Genomic_DNA"/>
</dbReference>
<feature type="region of interest" description="Disordered" evidence="1">
    <location>
        <begin position="34"/>
        <end position="90"/>
    </location>
</feature>
<evidence type="ECO:0000313" key="2">
    <source>
        <dbReference type="EMBL" id="KPV74784.1"/>
    </source>
</evidence>
<gene>
    <name evidence="2" type="ORF">RHOBADRAFT_53722</name>
</gene>